<dbReference type="OrthoDB" id="654211at2759"/>
<name>A0A9Q1H809_HOLLE</name>
<dbReference type="PANTHER" id="PTHR16515:SF49">
    <property type="entry name" value="GASTRULA ZINC FINGER PROTEIN XLCGF49.1-LIKE-RELATED"/>
    <property type="match status" value="1"/>
</dbReference>
<evidence type="ECO:0000313" key="12">
    <source>
        <dbReference type="Proteomes" id="UP001152320"/>
    </source>
</evidence>
<feature type="domain" description="C2H2-type" evidence="10">
    <location>
        <begin position="447"/>
        <end position="474"/>
    </location>
</feature>
<evidence type="ECO:0000256" key="8">
    <source>
        <dbReference type="PROSITE-ProRule" id="PRU00042"/>
    </source>
</evidence>
<evidence type="ECO:0000256" key="7">
    <source>
        <dbReference type="ARBA" id="ARBA00023242"/>
    </source>
</evidence>
<comment type="subcellular location">
    <subcellularLocation>
        <location evidence="1">Nucleus</location>
    </subcellularLocation>
</comment>
<dbReference type="PROSITE" id="PS00028">
    <property type="entry name" value="ZINC_FINGER_C2H2_1"/>
    <property type="match status" value="4"/>
</dbReference>
<proteinExistence type="inferred from homology"/>
<feature type="domain" description="C2H2-type" evidence="10">
    <location>
        <begin position="475"/>
        <end position="502"/>
    </location>
</feature>
<feature type="compositionally biased region" description="Polar residues" evidence="9">
    <location>
        <begin position="235"/>
        <end position="250"/>
    </location>
</feature>
<dbReference type="Proteomes" id="UP001152320">
    <property type="component" value="Chromosome 9"/>
</dbReference>
<dbReference type="Gene3D" id="2.60.120.340">
    <property type="entry name" value="Nucleoplasmin core domain"/>
    <property type="match status" value="1"/>
</dbReference>
<dbReference type="FunFam" id="3.30.160.60:FF:000184">
    <property type="entry name" value="Zinc finger protein 333"/>
    <property type="match status" value="1"/>
</dbReference>
<keyword evidence="6" id="KW-0862">Zinc</keyword>
<dbReference type="GO" id="GO:0008270">
    <property type="term" value="F:zinc ion binding"/>
    <property type="evidence" value="ECO:0007669"/>
    <property type="project" value="UniProtKB-KW"/>
</dbReference>
<protein>
    <submittedName>
        <fullName evidence="11">Zinc finger protein Gfi-1b</fullName>
    </submittedName>
</protein>
<dbReference type="Pfam" id="PF00096">
    <property type="entry name" value="zf-C2H2"/>
    <property type="match status" value="2"/>
</dbReference>
<evidence type="ECO:0000256" key="6">
    <source>
        <dbReference type="ARBA" id="ARBA00022833"/>
    </source>
</evidence>
<gene>
    <name evidence="11" type="ORF">HOLleu_19574</name>
</gene>
<feature type="domain" description="C2H2-type" evidence="10">
    <location>
        <begin position="414"/>
        <end position="441"/>
    </location>
</feature>
<comment type="caution">
    <text evidence="11">The sequence shown here is derived from an EMBL/GenBank/DDBJ whole genome shotgun (WGS) entry which is preliminary data.</text>
</comment>
<keyword evidence="7" id="KW-0539">Nucleus</keyword>
<reference evidence="11" key="1">
    <citation type="submission" date="2021-10" db="EMBL/GenBank/DDBJ databases">
        <title>Tropical sea cucumber genome reveals ecological adaptation and Cuvierian tubules defense mechanism.</title>
        <authorList>
            <person name="Chen T."/>
        </authorList>
    </citation>
    <scope>NUCLEOTIDE SEQUENCE</scope>
    <source>
        <strain evidence="11">Nanhai2018</strain>
        <tissue evidence="11">Muscle</tissue>
    </source>
</reference>
<dbReference type="EMBL" id="JAIZAY010000009">
    <property type="protein sequence ID" value="KAJ8035791.1"/>
    <property type="molecule type" value="Genomic_DNA"/>
</dbReference>
<keyword evidence="12" id="KW-1185">Reference proteome</keyword>
<dbReference type="Gene3D" id="3.30.160.60">
    <property type="entry name" value="Classic Zinc Finger"/>
    <property type="match status" value="3"/>
</dbReference>
<evidence type="ECO:0000256" key="1">
    <source>
        <dbReference type="ARBA" id="ARBA00004123"/>
    </source>
</evidence>
<dbReference type="InterPro" id="IPR013087">
    <property type="entry name" value="Znf_C2H2_type"/>
</dbReference>
<dbReference type="SUPFAM" id="SSF57667">
    <property type="entry name" value="beta-beta-alpha zinc fingers"/>
    <property type="match status" value="2"/>
</dbReference>
<evidence type="ECO:0000313" key="11">
    <source>
        <dbReference type="EMBL" id="KAJ8035791.1"/>
    </source>
</evidence>
<dbReference type="InterPro" id="IPR050331">
    <property type="entry name" value="Zinc_finger"/>
</dbReference>
<dbReference type="SMART" id="SM00355">
    <property type="entry name" value="ZnF_C2H2"/>
    <property type="match status" value="4"/>
</dbReference>
<organism evidence="11 12">
    <name type="scientific">Holothuria leucospilota</name>
    <name type="common">Black long sea cucumber</name>
    <name type="synonym">Mertensiothuria leucospilota</name>
    <dbReference type="NCBI Taxonomy" id="206669"/>
    <lineage>
        <taxon>Eukaryota</taxon>
        <taxon>Metazoa</taxon>
        <taxon>Echinodermata</taxon>
        <taxon>Eleutherozoa</taxon>
        <taxon>Echinozoa</taxon>
        <taxon>Holothuroidea</taxon>
        <taxon>Aspidochirotacea</taxon>
        <taxon>Aspidochirotida</taxon>
        <taxon>Holothuriidae</taxon>
        <taxon>Holothuria</taxon>
    </lineage>
</organism>
<dbReference type="InterPro" id="IPR036236">
    <property type="entry name" value="Znf_C2H2_sf"/>
</dbReference>
<dbReference type="InterPro" id="IPR041232">
    <property type="entry name" value="NPL"/>
</dbReference>
<dbReference type="AlphaFoldDB" id="A0A9Q1H809"/>
<evidence type="ECO:0000256" key="9">
    <source>
        <dbReference type="SAM" id="MobiDB-lite"/>
    </source>
</evidence>
<keyword evidence="3" id="KW-0479">Metal-binding</keyword>
<evidence type="ECO:0000256" key="4">
    <source>
        <dbReference type="ARBA" id="ARBA00022737"/>
    </source>
</evidence>
<feature type="domain" description="C2H2-type" evidence="10">
    <location>
        <begin position="503"/>
        <end position="530"/>
    </location>
</feature>
<dbReference type="Pfam" id="PF17800">
    <property type="entry name" value="NPL"/>
    <property type="match status" value="1"/>
</dbReference>
<dbReference type="GO" id="GO:0005634">
    <property type="term" value="C:nucleus"/>
    <property type="evidence" value="ECO:0007669"/>
    <property type="project" value="UniProtKB-SubCell"/>
</dbReference>
<evidence type="ECO:0000259" key="10">
    <source>
        <dbReference type="PROSITE" id="PS50157"/>
    </source>
</evidence>
<accession>A0A9Q1H809</accession>
<feature type="compositionally biased region" description="Basic and acidic residues" evidence="9">
    <location>
        <begin position="186"/>
        <end position="211"/>
    </location>
</feature>
<evidence type="ECO:0000256" key="3">
    <source>
        <dbReference type="ARBA" id="ARBA00022723"/>
    </source>
</evidence>
<evidence type="ECO:0000256" key="2">
    <source>
        <dbReference type="ARBA" id="ARBA00006673"/>
    </source>
</evidence>
<keyword evidence="5 8" id="KW-0863">Zinc-finger</keyword>
<comment type="similarity">
    <text evidence="2">Belongs to the histone deacetylase HD2 family.</text>
</comment>
<dbReference type="PANTHER" id="PTHR16515">
    <property type="entry name" value="PR DOMAIN ZINC FINGER PROTEIN"/>
    <property type="match status" value="1"/>
</dbReference>
<dbReference type="PROSITE" id="PS50157">
    <property type="entry name" value="ZINC_FINGER_C2H2_2"/>
    <property type="match status" value="4"/>
</dbReference>
<evidence type="ECO:0000256" key="5">
    <source>
        <dbReference type="ARBA" id="ARBA00022771"/>
    </source>
</evidence>
<keyword evidence="4" id="KW-0677">Repeat</keyword>
<dbReference type="GO" id="GO:0010468">
    <property type="term" value="P:regulation of gene expression"/>
    <property type="evidence" value="ECO:0007669"/>
    <property type="project" value="TreeGrafter"/>
</dbReference>
<feature type="region of interest" description="Disordered" evidence="9">
    <location>
        <begin position="164"/>
        <end position="250"/>
    </location>
</feature>
<sequence>MHSYDDRTFSLSILVVQTNSAIIRTKERTINSASSRSISSKTIIRDVRASCRPYNWICSVHPSGTMIWGIRLEPGKIHHENVSKDVHITMAAMESWDSADNISTKSLVFLQVQQSEFLLCTLNGVLLQQHLDMKLSQGEKLIFSVRGKNSVYLTGYSEDSKMEEEGSWEENWMHEDGSEADGGDVVWRDKTESSREGQSEANSFHDEETQSEKIVPVNIKKEIEDEESIDVQPSEKINSLTQMSQHQQRTQDMFSPYAEVEDNDALNMEDTEINNQSIAGSSTIVSPSRRLAQNRNCSFSPLPVQGVQPSVSSEEASYSVEVAPLRYHFQKQFPPHAGNPCAPSAEASLTNHTAMMNKLKILQQSLNPNIFPAASNHSFLFAPPRLSSPVFSRKLASAAHVRRPNNLPAERPLFKCSFCKKSFNHKGMFEVHMESHQTKRSQSSEEFLCRYCDKVFVSRHRLKTHEHGHEGIRPYKCQICGKGFTQSGTCRRHERIHVGFKPFKCRFCTKTFLQTKDLKKHEVYHLRELMTKEASCL</sequence>